<evidence type="ECO:0000256" key="1">
    <source>
        <dbReference type="SAM" id="MobiDB-lite"/>
    </source>
</evidence>
<accession>A0A5C6UZX1</accession>
<feature type="compositionally biased region" description="Acidic residues" evidence="1">
    <location>
        <begin position="49"/>
        <end position="61"/>
    </location>
</feature>
<dbReference type="Proteomes" id="UP000321168">
    <property type="component" value="Unassembled WGS sequence"/>
</dbReference>
<dbReference type="RefSeq" id="WP_147015207.1">
    <property type="nucleotide sequence ID" value="NZ_VORB01000010.1"/>
</dbReference>
<feature type="region of interest" description="Disordered" evidence="1">
    <location>
        <begin position="49"/>
        <end position="68"/>
    </location>
</feature>
<protein>
    <submittedName>
        <fullName evidence="2">Uncharacterized protein</fullName>
    </submittedName>
</protein>
<dbReference type="EMBL" id="VORB01000010">
    <property type="protein sequence ID" value="TXC76205.1"/>
    <property type="molecule type" value="Genomic_DNA"/>
</dbReference>
<dbReference type="AlphaFoldDB" id="A0A5C6UZX1"/>
<reference evidence="2 3" key="1">
    <citation type="submission" date="2019-08" db="EMBL/GenBank/DDBJ databases">
        <title>Genome of Luteibaculum oceani JCM 18817.</title>
        <authorList>
            <person name="Bowman J.P."/>
        </authorList>
    </citation>
    <scope>NUCLEOTIDE SEQUENCE [LARGE SCALE GENOMIC DNA]</scope>
    <source>
        <strain evidence="2 3">JCM 18817</strain>
    </source>
</reference>
<evidence type="ECO:0000313" key="3">
    <source>
        <dbReference type="Proteomes" id="UP000321168"/>
    </source>
</evidence>
<comment type="caution">
    <text evidence="2">The sequence shown here is derived from an EMBL/GenBank/DDBJ whole genome shotgun (WGS) entry which is preliminary data.</text>
</comment>
<organism evidence="2 3">
    <name type="scientific">Luteibaculum oceani</name>
    <dbReference type="NCBI Taxonomy" id="1294296"/>
    <lineage>
        <taxon>Bacteria</taxon>
        <taxon>Pseudomonadati</taxon>
        <taxon>Bacteroidota</taxon>
        <taxon>Flavobacteriia</taxon>
        <taxon>Flavobacteriales</taxon>
        <taxon>Luteibaculaceae</taxon>
        <taxon>Luteibaculum</taxon>
    </lineage>
</organism>
<name>A0A5C6UZX1_9FLAO</name>
<evidence type="ECO:0000313" key="2">
    <source>
        <dbReference type="EMBL" id="TXC76205.1"/>
    </source>
</evidence>
<sequence>MKQKVLNTLISNLLLVLVVSLYVIPTQGFTAGLSCDLEIENLIDFEDLSEEEENKSEEEKESDDKFGDKLKYVNDQNRSKNIAYLQRLLRVSGDGNLLKFSIENQTPPPEL</sequence>
<keyword evidence="3" id="KW-1185">Reference proteome</keyword>
<gene>
    <name evidence="2" type="ORF">FRX97_10665</name>
</gene>
<dbReference type="PROSITE" id="PS51257">
    <property type="entry name" value="PROKAR_LIPOPROTEIN"/>
    <property type="match status" value="1"/>
</dbReference>
<proteinExistence type="predicted"/>